<evidence type="ECO:0000313" key="2">
    <source>
        <dbReference type="EMBL" id="GHC11788.1"/>
    </source>
</evidence>
<dbReference type="EMBL" id="BMXG01000026">
    <property type="protein sequence ID" value="GHC11788.1"/>
    <property type="molecule type" value="Genomic_DNA"/>
</dbReference>
<proteinExistence type="predicted"/>
<evidence type="ECO:0000313" key="3">
    <source>
        <dbReference type="Proteomes" id="UP000642829"/>
    </source>
</evidence>
<sequence length="63" mass="6914">MLGNFGVLGYIVIMDTKTHFPDHGEPNTYEEGVHLNKREKLMLALVVGGMGLLMVLILIGIGF</sequence>
<organism evidence="2 3">
    <name type="scientific">Cerasicoccus arenae</name>
    <dbReference type="NCBI Taxonomy" id="424488"/>
    <lineage>
        <taxon>Bacteria</taxon>
        <taxon>Pseudomonadati</taxon>
        <taxon>Verrucomicrobiota</taxon>
        <taxon>Opitutia</taxon>
        <taxon>Puniceicoccales</taxon>
        <taxon>Cerasicoccaceae</taxon>
        <taxon>Cerasicoccus</taxon>
    </lineage>
</organism>
<protein>
    <submittedName>
        <fullName evidence="2">Uncharacterized protein</fullName>
    </submittedName>
</protein>
<dbReference type="Proteomes" id="UP000642829">
    <property type="component" value="Unassembled WGS sequence"/>
</dbReference>
<accession>A0A8J3DII7</accession>
<keyword evidence="1" id="KW-0472">Membrane</keyword>
<dbReference type="AlphaFoldDB" id="A0A8J3DII7"/>
<keyword evidence="1" id="KW-1133">Transmembrane helix</keyword>
<name>A0A8J3DII7_9BACT</name>
<reference evidence="2" key="1">
    <citation type="journal article" date="2014" name="Int. J. Syst. Evol. Microbiol.">
        <title>Complete genome sequence of Corynebacterium casei LMG S-19264T (=DSM 44701T), isolated from a smear-ripened cheese.</title>
        <authorList>
            <consortium name="US DOE Joint Genome Institute (JGI-PGF)"/>
            <person name="Walter F."/>
            <person name="Albersmeier A."/>
            <person name="Kalinowski J."/>
            <person name="Ruckert C."/>
        </authorList>
    </citation>
    <scope>NUCLEOTIDE SEQUENCE</scope>
    <source>
        <strain evidence="2">KCTC 12870</strain>
    </source>
</reference>
<gene>
    <name evidence="2" type="ORF">GCM10007047_31420</name>
</gene>
<feature type="transmembrane region" description="Helical" evidence="1">
    <location>
        <begin position="41"/>
        <end position="61"/>
    </location>
</feature>
<reference evidence="2" key="2">
    <citation type="submission" date="2020-09" db="EMBL/GenBank/DDBJ databases">
        <authorList>
            <person name="Sun Q."/>
            <person name="Kim S."/>
        </authorList>
    </citation>
    <scope>NUCLEOTIDE SEQUENCE</scope>
    <source>
        <strain evidence="2">KCTC 12870</strain>
    </source>
</reference>
<keyword evidence="1" id="KW-0812">Transmembrane</keyword>
<evidence type="ECO:0000256" key="1">
    <source>
        <dbReference type="SAM" id="Phobius"/>
    </source>
</evidence>
<keyword evidence="3" id="KW-1185">Reference proteome</keyword>
<comment type="caution">
    <text evidence="2">The sequence shown here is derived from an EMBL/GenBank/DDBJ whole genome shotgun (WGS) entry which is preliminary data.</text>
</comment>